<feature type="signal peptide" evidence="10">
    <location>
        <begin position="1"/>
        <end position="29"/>
    </location>
</feature>
<evidence type="ECO:0000256" key="2">
    <source>
        <dbReference type="ARBA" id="ARBA00022448"/>
    </source>
</evidence>
<dbReference type="RefSeq" id="WP_284206450.1">
    <property type="nucleotide sequence ID" value="NZ_BSSU01000003.1"/>
</dbReference>
<evidence type="ECO:0000256" key="10">
    <source>
        <dbReference type="SAM" id="SignalP"/>
    </source>
</evidence>
<keyword evidence="13" id="KW-0675">Receptor</keyword>
<protein>
    <submittedName>
        <fullName evidence="13">TonB-dependent receptor</fullName>
    </submittedName>
</protein>
<comment type="subcellular location">
    <subcellularLocation>
        <location evidence="1 8">Cell outer membrane</location>
        <topology evidence="1 8">Multi-pass membrane protein</topology>
    </subcellularLocation>
</comment>
<proteinExistence type="inferred from homology"/>
<feature type="chain" id="PRO_5046693650" evidence="10">
    <location>
        <begin position="30"/>
        <end position="994"/>
    </location>
</feature>
<dbReference type="Proteomes" id="UP001157133">
    <property type="component" value="Unassembled WGS sequence"/>
</dbReference>
<feature type="domain" description="TonB-dependent receptor-like beta-barrel" evidence="11">
    <location>
        <begin position="446"/>
        <end position="960"/>
    </location>
</feature>
<evidence type="ECO:0000256" key="9">
    <source>
        <dbReference type="RuleBase" id="RU003357"/>
    </source>
</evidence>
<dbReference type="InterPro" id="IPR000531">
    <property type="entry name" value="Beta-barrel_TonB"/>
</dbReference>
<keyword evidence="14" id="KW-1185">Reference proteome</keyword>
<dbReference type="Pfam" id="PF00593">
    <property type="entry name" value="TonB_dep_Rec_b-barrel"/>
    <property type="match status" value="1"/>
</dbReference>
<evidence type="ECO:0000256" key="8">
    <source>
        <dbReference type="PROSITE-ProRule" id="PRU01360"/>
    </source>
</evidence>
<keyword evidence="4 8" id="KW-0812">Transmembrane</keyword>
<keyword evidence="7 8" id="KW-0998">Cell outer membrane</keyword>
<dbReference type="NCBIfam" id="TIGR01782">
    <property type="entry name" value="TonB-Xanth-Caul"/>
    <property type="match status" value="1"/>
</dbReference>
<dbReference type="Gene3D" id="2.40.170.20">
    <property type="entry name" value="TonB-dependent receptor, beta-barrel domain"/>
    <property type="match status" value="1"/>
</dbReference>
<dbReference type="InterPro" id="IPR039426">
    <property type="entry name" value="TonB-dep_rcpt-like"/>
</dbReference>
<name>A0ABQ6GYV8_9GAMM</name>
<organism evidence="13 14">
    <name type="scientific">Thalassotalea eurytherma</name>
    <dbReference type="NCBI Taxonomy" id="1144278"/>
    <lineage>
        <taxon>Bacteria</taxon>
        <taxon>Pseudomonadati</taxon>
        <taxon>Pseudomonadota</taxon>
        <taxon>Gammaproteobacteria</taxon>
        <taxon>Alteromonadales</taxon>
        <taxon>Colwelliaceae</taxon>
        <taxon>Thalassotalea</taxon>
    </lineage>
</organism>
<dbReference type="PROSITE" id="PS52016">
    <property type="entry name" value="TONB_DEPENDENT_REC_3"/>
    <property type="match status" value="1"/>
</dbReference>
<evidence type="ECO:0000256" key="6">
    <source>
        <dbReference type="ARBA" id="ARBA00023136"/>
    </source>
</evidence>
<keyword evidence="3 8" id="KW-1134">Transmembrane beta strand</keyword>
<evidence type="ECO:0000256" key="5">
    <source>
        <dbReference type="ARBA" id="ARBA00023077"/>
    </source>
</evidence>
<dbReference type="PANTHER" id="PTHR40980">
    <property type="entry name" value="PLUG DOMAIN-CONTAINING PROTEIN"/>
    <property type="match status" value="1"/>
</dbReference>
<evidence type="ECO:0000256" key="7">
    <source>
        <dbReference type="ARBA" id="ARBA00023237"/>
    </source>
</evidence>
<evidence type="ECO:0000313" key="14">
    <source>
        <dbReference type="Proteomes" id="UP001157133"/>
    </source>
</evidence>
<dbReference type="InterPro" id="IPR010104">
    <property type="entry name" value="TonB_rcpt_bac"/>
</dbReference>
<dbReference type="Pfam" id="PF07715">
    <property type="entry name" value="Plug"/>
    <property type="match status" value="1"/>
</dbReference>
<evidence type="ECO:0000313" key="13">
    <source>
        <dbReference type="EMBL" id="GLX81118.1"/>
    </source>
</evidence>
<evidence type="ECO:0000259" key="11">
    <source>
        <dbReference type="Pfam" id="PF00593"/>
    </source>
</evidence>
<dbReference type="SUPFAM" id="SSF56935">
    <property type="entry name" value="Porins"/>
    <property type="match status" value="1"/>
</dbReference>
<evidence type="ECO:0000256" key="4">
    <source>
        <dbReference type="ARBA" id="ARBA00022692"/>
    </source>
</evidence>
<dbReference type="InterPro" id="IPR012910">
    <property type="entry name" value="Plug_dom"/>
</dbReference>
<keyword evidence="2 8" id="KW-0813">Transport</keyword>
<keyword evidence="10" id="KW-0732">Signal</keyword>
<keyword evidence="5 9" id="KW-0798">TonB box</keyword>
<comment type="caution">
    <text evidence="13">The sequence shown here is derived from an EMBL/GenBank/DDBJ whole genome shotgun (WGS) entry which is preliminary data.</text>
</comment>
<dbReference type="Gene3D" id="2.170.130.10">
    <property type="entry name" value="TonB-dependent receptor, plug domain"/>
    <property type="match status" value="1"/>
</dbReference>
<keyword evidence="6 8" id="KW-0472">Membrane</keyword>
<accession>A0ABQ6GYV8</accession>
<dbReference type="PANTHER" id="PTHR40980:SF3">
    <property type="entry name" value="TONB-DEPENDENT RECEPTOR-LIKE BETA-BARREL DOMAIN-CONTAINING PROTEIN"/>
    <property type="match status" value="1"/>
</dbReference>
<evidence type="ECO:0000256" key="3">
    <source>
        <dbReference type="ARBA" id="ARBA00022452"/>
    </source>
</evidence>
<gene>
    <name evidence="13" type="primary">iroN_2</name>
    <name evidence="13" type="ORF">theurythT_05700</name>
</gene>
<evidence type="ECO:0000259" key="12">
    <source>
        <dbReference type="Pfam" id="PF07715"/>
    </source>
</evidence>
<sequence length="994" mass="109164">MNYKKFNKTKLASSLSLILGASVVSPAMAEEANAAQEIEVIEVTGIRGSMIKSMDIKRSSTGVMDAISAEDIGKFPDTNLAESLQRISGVSIDRSNGEGNSVTVRGFAPDRNLVMLNGRQLPTTNGSRSFDFANVASEGVSGVEVYKTSEAKIPTGGIGASINVLTSKPLDHDGQKASFGIKMMDDTSASDGSITPELSGIYSNTFDDGKFGISLNASYAERESGNQQALVGTGWRSFTGETDQDWSGSNAAWGGVPQENQVNRPGAGDIYSVPQTTIYKFEEQQRTRLNSQLVLQYRPNDDFTATADWTYYETEVDRQFNDVSAWFTFAPSENVWSDGPVSSPLLYSEDYIATGAGIQDYSMAASNSATRDEMNSFGINLEWQLAPNFRLELDHHSSDAERTPNSPHGSSNTLSTAGFIREAAATDFSGELPILAVRGSSNLQPSDMRVTGSVFSNAEDYSEVDQTQLSGTYDFDEIGSIDFGVMLMKSSKHSKQVNVQRNDWGGVGAEGDFDDSFFPVASIQDRFDDVSGGNFADFDGDFEIADRFFMWDFESVRDIAEQLYTPDSFPAGTVIGDCGTMFCPSTNYAAGTDRYVEEEITSVYLQYNFEGEMGTMPFDVHFGFRYEQTEVESTSAVPSYSGTLWVGDTEIELTGNGDFEYQTKTGKYDHILPSINFNLELTDDIIVRAAYSETIGRPWYGDLQGGTVLGTLANRSNGSGSSGNPDLLPLESKNWDLSFEWYYAEGSYASVAYFDKTVKNNIDPNTVEYTFDGLFNPSNGPKSSEAVENVGSDAGNIRDYIFDNFEDGVTVYEENGVIKIAGVSEDQLLNFLINEPKNSSEEQGYDGMEFTVQHLFGESGFGFMANYTLVNTDNEFDDFVLDAQVAETNISDTANLVAFYDNGGFQARIAYNWRDDFLAATGTDTGANPVYTQDYQQIDFNMSYDIPQVEGLAVFFEGINITNEYTRQYGRATQQVINVTQLGARYTLGARYNF</sequence>
<dbReference type="EMBL" id="BSSU01000003">
    <property type="protein sequence ID" value="GLX81118.1"/>
    <property type="molecule type" value="Genomic_DNA"/>
</dbReference>
<feature type="domain" description="TonB-dependent receptor plug" evidence="12">
    <location>
        <begin position="57"/>
        <end position="159"/>
    </location>
</feature>
<evidence type="ECO:0000256" key="1">
    <source>
        <dbReference type="ARBA" id="ARBA00004571"/>
    </source>
</evidence>
<dbReference type="InterPro" id="IPR037066">
    <property type="entry name" value="Plug_dom_sf"/>
</dbReference>
<dbReference type="InterPro" id="IPR036942">
    <property type="entry name" value="Beta-barrel_TonB_sf"/>
</dbReference>
<comment type="similarity">
    <text evidence="8 9">Belongs to the TonB-dependent receptor family.</text>
</comment>
<reference evidence="13 14" key="1">
    <citation type="submission" date="2023-03" db="EMBL/GenBank/DDBJ databases">
        <title>Draft genome sequence of Thalassotalea eurytherma JCM 18482T.</title>
        <authorList>
            <person name="Sawabe T."/>
        </authorList>
    </citation>
    <scope>NUCLEOTIDE SEQUENCE [LARGE SCALE GENOMIC DNA]</scope>
    <source>
        <strain evidence="13 14">JCM 18482</strain>
    </source>
</reference>